<dbReference type="InterPro" id="IPR037523">
    <property type="entry name" value="VOC_core"/>
</dbReference>
<organism evidence="2 3">
    <name type="scientific">Teichococcus vastitatis</name>
    <dbReference type="NCBI Taxonomy" id="2307076"/>
    <lineage>
        <taxon>Bacteria</taxon>
        <taxon>Pseudomonadati</taxon>
        <taxon>Pseudomonadota</taxon>
        <taxon>Alphaproteobacteria</taxon>
        <taxon>Acetobacterales</taxon>
        <taxon>Roseomonadaceae</taxon>
        <taxon>Roseomonas</taxon>
    </lineage>
</organism>
<dbReference type="Pfam" id="PF00903">
    <property type="entry name" value="Glyoxalase"/>
    <property type="match status" value="1"/>
</dbReference>
<dbReference type="EMBL" id="JALBUU010000028">
    <property type="protein sequence ID" value="MCI0755186.1"/>
    <property type="molecule type" value="Genomic_DNA"/>
</dbReference>
<gene>
    <name evidence="2" type="ORF">MON41_15815</name>
</gene>
<dbReference type="Proteomes" id="UP001201985">
    <property type="component" value="Unassembled WGS sequence"/>
</dbReference>
<dbReference type="RefSeq" id="WP_120008709.1">
    <property type="nucleotide sequence ID" value="NZ_JALBUU010000028.1"/>
</dbReference>
<proteinExistence type="predicted"/>
<comment type="caution">
    <text evidence="2">The sequence shown here is derived from an EMBL/GenBank/DDBJ whole genome shotgun (WGS) entry which is preliminary data.</text>
</comment>
<feature type="domain" description="VOC" evidence="1">
    <location>
        <begin position="11"/>
        <end position="136"/>
    </location>
</feature>
<evidence type="ECO:0000313" key="2">
    <source>
        <dbReference type="EMBL" id="MCI0755186.1"/>
    </source>
</evidence>
<dbReference type="PANTHER" id="PTHR21366:SF22">
    <property type="entry name" value="VOC DOMAIN-CONTAINING PROTEIN"/>
    <property type="match status" value="1"/>
</dbReference>
<sequence length="142" mass="15331">MSQSLPPPIGGVLETGLYVADLGRARRFYEDVLGLRPMFSDARLAAYPMAPGSVLLLFQRGTTEAPADLPGGTIPPHDGQGRLHYALAIAADHLNAWTAHLAARGVALEGTVDWPKGSRSLYFRDPDGHLVELASPGLWRNY</sequence>
<dbReference type="InterPro" id="IPR029068">
    <property type="entry name" value="Glyas_Bleomycin-R_OHBP_Dase"/>
</dbReference>
<protein>
    <submittedName>
        <fullName evidence="2">VOC family protein</fullName>
    </submittedName>
</protein>
<dbReference type="InterPro" id="IPR050383">
    <property type="entry name" value="GlyoxalaseI/FosfomycinResist"/>
</dbReference>
<evidence type="ECO:0000313" key="3">
    <source>
        <dbReference type="Proteomes" id="UP001201985"/>
    </source>
</evidence>
<dbReference type="Gene3D" id="3.10.180.10">
    <property type="entry name" value="2,3-Dihydroxybiphenyl 1,2-Dioxygenase, domain 1"/>
    <property type="match status" value="1"/>
</dbReference>
<name>A0ABS9W7J8_9PROT</name>
<reference evidence="2 3" key="1">
    <citation type="submission" date="2022-03" db="EMBL/GenBank/DDBJ databases">
        <title>Complete genome analysis of Roseomonas KG 17.1 : a prolific producer of plant growth promoters.</title>
        <authorList>
            <person name="Saadouli I."/>
            <person name="Najjari A."/>
            <person name="Mosbah A."/>
            <person name="Ouzari H.I."/>
        </authorList>
    </citation>
    <scope>NUCLEOTIDE SEQUENCE [LARGE SCALE GENOMIC DNA]</scope>
    <source>
        <strain evidence="2 3">KG17-1</strain>
    </source>
</reference>
<dbReference type="SUPFAM" id="SSF54593">
    <property type="entry name" value="Glyoxalase/Bleomycin resistance protein/Dihydroxybiphenyl dioxygenase"/>
    <property type="match status" value="1"/>
</dbReference>
<keyword evidence="3" id="KW-1185">Reference proteome</keyword>
<dbReference type="InterPro" id="IPR004360">
    <property type="entry name" value="Glyas_Fos-R_dOase_dom"/>
</dbReference>
<evidence type="ECO:0000259" key="1">
    <source>
        <dbReference type="PROSITE" id="PS51819"/>
    </source>
</evidence>
<dbReference type="PANTHER" id="PTHR21366">
    <property type="entry name" value="GLYOXALASE FAMILY PROTEIN"/>
    <property type="match status" value="1"/>
</dbReference>
<accession>A0ABS9W7J8</accession>
<dbReference type="PROSITE" id="PS51819">
    <property type="entry name" value="VOC"/>
    <property type="match status" value="1"/>
</dbReference>